<feature type="domain" description="WxL Interacting Protein peptidoglycan binding" evidence="3">
    <location>
        <begin position="52"/>
        <end position="169"/>
    </location>
</feature>
<evidence type="ECO:0000259" key="3">
    <source>
        <dbReference type="Pfam" id="PF06030"/>
    </source>
</evidence>
<feature type="transmembrane region" description="Helical" evidence="2">
    <location>
        <begin position="333"/>
        <end position="355"/>
    </location>
</feature>
<feature type="domain" description="WxL Interacting Protein host binding" evidence="4">
    <location>
        <begin position="185"/>
        <end position="320"/>
    </location>
</feature>
<gene>
    <name evidence="5" type="ORF">DOK76_05315</name>
</gene>
<dbReference type="InterPro" id="IPR010317">
    <property type="entry name" value="WxLIP_PGBD"/>
</dbReference>
<proteinExistence type="predicted"/>
<dbReference type="RefSeq" id="WP_206965507.1">
    <property type="nucleotide sequence ID" value="NZ_JAFLVX010000015.1"/>
</dbReference>
<dbReference type="EMBL" id="JAFLVX010000015">
    <property type="protein sequence ID" value="MBO0476480.1"/>
    <property type="molecule type" value="Genomic_DNA"/>
</dbReference>
<dbReference type="Proteomes" id="UP000664857">
    <property type="component" value="Unassembled WGS sequence"/>
</dbReference>
<dbReference type="Pfam" id="PF06030">
    <property type="entry name" value="WxLIP_PGBD"/>
    <property type="match status" value="1"/>
</dbReference>
<feature type="transmembrane region" description="Helical" evidence="2">
    <location>
        <begin position="21"/>
        <end position="40"/>
    </location>
</feature>
<organism evidence="5 6">
    <name type="scientific">Candidatus Vagococcus giribetii</name>
    <dbReference type="NCBI Taxonomy" id="2230876"/>
    <lineage>
        <taxon>Bacteria</taxon>
        <taxon>Bacillati</taxon>
        <taxon>Bacillota</taxon>
        <taxon>Bacilli</taxon>
        <taxon>Lactobacillales</taxon>
        <taxon>Enterococcaceae</taxon>
        <taxon>Vagococcus</taxon>
    </lineage>
</organism>
<protein>
    <submittedName>
        <fullName evidence="5">DUF916 and DUF3324 domain-containing protein</fullName>
    </submittedName>
</protein>
<keyword evidence="2" id="KW-1133">Transmembrane helix</keyword>
<keyword evidence="2" id="KW-0472">Membrane</keyword>
<evidence type="ECO:0000256" key="2">
    <source>
        <dbReference type="SAM" id="Phobius"/>
    </source>
</evidence>
<accession>A0ABS3HT14</accession>
<keyword evidence="6" id="KW-1185">Reference proteome</keyword>
<comment type="caution">
    <text evidence="5">The sequence shown here is derived from an EMBL/GenBank/DDBJ whole genome shotgun (WGS) entry which is preliminary data.</text>
</comment>
<evidence type="ECO:0000313" key="5">
    <source>
        <dbReference type="EMBL" id="MBO0476480.1"/>
    </source>
</evidence>
<dbReference type="InterPro" id="IPR021759">
    <property type="entry name" value="WxLIP_HBD"/>
</dbReference>
<evidence type="ECO:0000259" key="4">
    <source>
        <dbReference type="Pfam" id="PF11797"/>
    </source>
</evidence>
<evidence type="ECO:0000256" key="1">
    <source>
        <dbReference type="SAM" id="MobiDB-lite"/>
    </source>
</evidence>
<feature type="region of interest" description="Disordered" evidence="1">
    <location>
        <begin position="361"/>
        <end position="383"/>
    </location>
</feature>
<reference evidence="5 6" key="1">
    <citation type="submission" date="2021-03" db="EMBL/GenBank/DDBJ databases">
        <title>Enterococcal diversity collection.</title>
        <authorList>
            <person name="Gilmore M.S."/>
            <person name="Schwartzman J."/>
            <person name="Van Tyne D."/>
            <person name="Martin M."/>
            <person name="Earl A.M."/>
            <person name="Manson A.L."/>
            <person name="Straub T."/>
            <person name="Salamzade R."/>
            <person name="Saavedra J."/>
            <person name="Lebreton F."/>
            <person name="Prichula J."/>
            <person name="Schaufler K."/>
            <person name="Gaca A."/>
            <person name="Sgardioli B."/>
            <person name="Wagenaar J."/>
            <person name="Strong T."/>
        </authorList>
    </citation>
    <scope>NUCLEOTIDE SEQUENCE [LARGE SCALE GENOMIC DNA]</scope>
    <source>
        <strain evidence="5 6">DIV0080</strain>
    </source>
</reference>
<sequence length="383" mass="43683">MLIEQNNLFYQIERIFIMKKSNTLLITIFLLFSSLSFFNLTSLASDSENMNFSMGVTPPNNQVNKEVTYLDFKPTPGKSQKLEVTVTNTGKEKKKIRVTPTNSITNPNGIIDYSIQEKNYRYDDSLTIPFTTLVGDAQSVNVNPGKTETLLFDFTPPKQGFEGIILGGFVADLVDTKEETSQNENISFVNKFQLVKAVVIHGNEQVVEPDFVLHEVKPALYSYRTAVTANLQNKSPMLLSNVNVKADISKKGSDITLKSEDRRNIEFAPNSNFDFPIMWDNDPLDPGDYIINITVIANKQEFKFTEEFKISKNQSEDLNQNAVNLENETKDNLMWLIISGLFILVIIFLVLFIIIDRKKRNKKKRKKTRPSKKNKVKVKSKKK</sequence>
<keyword evidence="2" id="KW-0812">Transmembrane</keyword>
<dbReference type="Pfam" id="PF11797">
    <property type="entry name" value="WxLIP_HBD"/>
    <property type="match status" value="1"/>
</dbReference>
<name>A0ABS3HT14_9ENTE</name>
<evidence type="ECO:0000313" key="6">
    <source>
        <dbReference type="Proteomes" id="UP000664857"/>
    </source>
</evidence>